<dbReference type="Gene3D" id="3.40.50.150">
    <property type="entry name" value="Vaccinia Virus protein VP39"/>
    <property type="match status" value="1"/>
</dbReference>
<comment type="subunit">
    <text evidence="2">Homodimer.</text>
</comment>
<name>A0A816L301_9BILA</name>
<comment type="caution">
    <text evidence="11">The sequence shown here is derived from an EMBL/GenBank/DDBJ whole genome shotgun (WGS) entry which is preliminary data.</text>
</comment>
<dbReference type="EMBL" id="CAJNRE010000459">
    <property type="protein sequence ID" value="CAF1927538.1"/>
    <property type="molecule type" value="Genomic_DNA"/>
</dbReference>
<feature type="domain" description="O-methyltransferase dimerisation" evidence="10">
    <location>
        <begin position="268"/>
        <end position="348"/>
    </location>
</feature>
<organism evidence="11 12">
    <name type="scientific">Rotaria magnacalcarata</name>
    <dbReference type="NCBI Taxonomy" id="392030"/>
    <lineage>
        <taxon>Eukaryota</taxon>
        <taxon>Metazoa</taxon>
        <taxon>Spiralia</taxon>
        <taxon>Gnathifera</taxon>
        <taxon>Rotifera</taxon>
        <taxon>Eurotatoria</taxon>
        <taxon>Bdelloidea</taxon>
        <taxon>Philodinida</taxon>
        <taxon>Philodinidae</taxon>
        <taxon>Rotaria</taxon>
    </lineage>
</organism>
<dbReference type="PROSITE" id="PS51419">
    <property type="entry name" value="RAB"/>
    <property type="match status" value="1"/>
</dbReference>
<dbReference type="FunFam" id="3.40.50.150:FF:000146">
    <property type="entry name" value="Acetylserotonin O-methyltransferase"/>
    <property type="match status" value="1"/>
</dbReference>
<dbReference type="InterPro" id="IPR027417">
    <property type="entry name" value="P-loop_NTPase"/>
</dbReference>
<dbReference type="GO" id="GO:0008171">
    <property type="term" value="F:O-methyltransferase activity"/>
    <property type="evidence" value="ECO:0007669"/>
    <property type="project" value="InterPro"/>
</dbReference>
<dbReference type="Pfam" id="PF08100">
    <property type="entry name" value="Dimerisation"/>
    <property type="match status" value="1"/>
</dbReference>
<evidence type="ECO:0000256" key="8">
    <source>
        <dbReference type="ARBA" id="ARBA00023288"/>
    </source>
</evidence>
<evidence type="ECO:0000313" key="12">
    <source>
        <dbReference type="Proteomes" id="UP000663824"/>
    </source>
</evidence>
<dbReference type="PRINTS" id="PR00449">
    <property type="entry name" value="RASTRNSFRMNG"/>
</dbReference>
<dbReference type="Gene3D" id="1.10.10.10">
    <property type="entry name" value="Winged helix-like DNA-binding domain superfamily/Winged helix DNA-binding domain"/>
    <property type="match status" value="1"/>
</dbReference>
<dbReference type="InterPro" id="IPR001806">
    <property type="entry name" value="Small_GTPase"/>
</dbReference>
<keyword evidence="3" id="KW-0489">Methyltransferase</keyword>
<dbReference type="Pfam" id="PF00891">
    <property type="entry name" value="Methyltransf_2"/>
    <property type="match status" value="1"/>
</dbReference>
<dbReference type="InterPro" id="IPR001077">
    <property type="entry name" value="COMT_C"/>
</dbReference>
<evidence type="ECO:0000256" key="5">
    <source>
        <dbReference type="ARBA" id="ARBA00022691"/>
    </source>
</evidence>
<keyword evidence="7" id="KW-0342">GTP-binding</keyword>
<dbReference type="InterPro" id="IPR050209">
    <property type="entry name" value="Rab_GTPases_membrane_traffic"/>
</dbReference>
<evidence type="ECO:0000256" key="2">
    <source>
        <dbReference type="ARBA" id="ARBA00011738"/>
    </source>
</evidence>
<dbReference type="InterPro" id="IPR029063">
    <property type="entry name" value="SAM-dependent_MTases_sf"/>
</dbReference>
<dbReference type="GO" id="GO:0032259">
    <property type="term" value="P:methylation"/>
    <property type="evidence" value="ECO:0007669"/>
    <property type="project" value="UniProtKB-KW"/>
</dbReference>
<dbReference type="SUPFAM" id="SSF46785">
    <property type="entry name" value="Winged helix' DNA-binding domain"/>
    <property type="match status" value="1"/>
</dbReference>
<dbReference type="SUPFAM" id="SSF53335">
    <property type="entry name" value="S-adenosyl-L-methionine-dependent methyltransferases"/>
    <property type="match status" value="1"/>
</dbReference>
<dbReference type="PROSITE" id="PS51421">
    <property type="entry name" value="RAS"/>
    <property type="match status" value="1"/>
</dbReference>
<dbReference type="FunFam" id="1.10.10.10:FF:000358">
    <property type="entry name" value="Acetylserotonin O-methyltransferase"/>
    <property type="match status" value="1"/>
</dbReference>
<dbReference type="Pfam" id="PF00071">
    <property type="entry name" value="Ras"/>
    <property type="match status" value="1"/>
</dbReference>
<dbReference type="NCBIfam" id="TIGR00231">
    <property type="entry name" value="small_GTP"/>
    <property type="match status" value="1"/>
</dbReference>
<dbReference type="Gene3D" id="3.40.50.300">
    <property type="entry name" value="P-loop containing nucleotide triphosphate hydrolases"/>
    <property type="match status" value="1"/>
</dbReference>
<keyword evidence="6" id="KW-0547">Nucleotide-binding</keyword>
<evidence type="ECO:0000259" key="10">
    <source>
        <dbReference type="Pfam" id="PF08100"/>
    </source>
</evidence>
<dbReference type="SMART" id="SM00173">
    <property type="entry name" value="RAS"/>
    <property type="match status" value="1"/>
</dbReference>
<dbReference type="SMART" id="SM00174">
    <property type="entry name" value="RHO"/>
    <property type="match status" value="1"/>
</dbReference>
<evidence type="ECO:0000313" key="11">
    <source>
        <dbReference type="EMBL" id="CAF1927538.1"/>
    </source>
</evidence>
<dbReference type="InterPro" id="IPR016461">
    <property type="entry name" value="COMT-like"/>
</dbReference>
<evidence type="ECO:0000256" key="7">
    <source>
        <dbReference type="ARBA" id="ARBA00023134"/>
    </source>
</evidence>
<dbReference type="PROSITE" id="PS51420">
    <property type="entry name" value="RHO"/>
    <property type="match status" value="1"/>
</dbReference>
<dbReference type="GO" id="GO:0003924">
    <property type="term" value="F:GTPase activity"/>
    <property type="evidence" value="ECO:0007669"/>
    <property type="project" value="InterPro"/>
</dbReference>
<dbReference type="GO" id="GO:0005525">
    <property type="term" value="F:GTP binding"/>
    <property type="evidence" value="ECO:0007669"/>
    <property type="project" value="UniProtKB-KW"/>
</dbReference>
<proteinExistence type="inferred from homology"/>
<dbReference type="SMART" id="SM00175">
    <property type="entry name" value="RAB"/>
    <property type="match status" value="1"/>
</dbReference>
<gene>
    <name evidence="11" type="ORF">MBJ925_LOCUS3558</name>
</gene>
<evidence type="ECO:0000256" key="4">
    <source>
        <dbReference type="ARBA" id="ARBA00022679"/>
    </source>
</evidence>
<dbReference type="Proteomes" id="UP000663824">
    <property type="component" value="Unassembled WGS sequence"/>
</dbReference>
<dbReference type="InterPro" id="IPR036388">
    <property type="entry name" value="WH-like_DNA-bd_sf"/>
</dbReference>
<dbReference type="InterPro" id="IPR012967">
    <property type="entry name" value="COMT_dimerisation"/>
</dbReference>
<dbReference type="PANTHER" id="PTHR47979">
    <property type="entry name" value="DRAB11-RELATED"/>
    <property type="match status" value="1"/>
</dbReference>
<dbReference type="InterPro" id="IPR005225">
    <property type="entry name" value="Small_GTP-bd"/>
</dbReference>
<protein>
    <submittedName>
        <fullName evidence="11">Uncharacterized protein</fullName>
    </submittedName>
</protein>
<evidence type="ECO:0000259" key="9">
    <source>
        <dbReference type="Pfam" id="PF00891"/>
    </source>
</evidence>
<dbReference type="SUPFAM" id="SSF52540">
    <property type="entry name" value="P-loop containing nucleoside triphosphate hydrolases"/>
    <property type="match status" value="1"/>
</dbReference>
<dbReference type="AlphaFoldDB" id="A0A816L301"/>
<dbReference type="SMART" id="SM00176">
    <property type="entry name" value="RAN"/>
    <property type="match status" value="1"/>
</dbReference>
<evidence type="ECO:0000256" key="6">
    <source>
        <dbReference type="ARBA" id="ARBA00022741"/>
    </source>
</evidence>
<accession>A0A816L301</accession>
<evidence type="ECO:0000256" key="3">
    <source>
        <dbReference type="ARBA" id="ARBA00022603"/>
    </source>
</evidence>
<keyword evidence="4" id="KW-0808">Transferase</keyword>
<sequence>MDISYSYDYQFRLIVVGDSTVGKSSLLRTFCDGIFSLDPDPTVGVDFHVRIVEVKPGIKVKLQLWDTAGQERFRSITRAYYRNSVGVLLIYDTTNYVSFTHVTSWLNDARQQIEPYHCVFLLVGTKIDRESERQVSTEEGKAFADFHNISFIETSSKSALYVQEAFALIAREIYDLLIEGRIHVQKGWDGVKAGPNVAAPAQNQPIDVTQNNQNHRSGCCESFKLALGIKHILAFVAARNKLIRNDSGIFRYMSSIINQDNVDPHHIMSIIDGYRCSQTLFTAVGLKLFDHLTKEELLLEELANKLNLPHLPALERFLNACIALKLIQLDKTNKKYSNTQSSNKYLVSKSPDTLTGYIGHNSQSSYLLWTKLPNAIHENAPQWQKTFNTIHGEEFTFDSFYRDENTEALFMSAMHGLGLTCFPAVVASIDNFQQFKTFCDIGGATGCLAITACKANPNLQAIIFDLPRIEKHAVQYINQTSADIRNRIIFQSGDFFRDPLPRADLFTLGRILHDWNDEKCQILVEKIYRALPEMNGAILIAEKLLVEDKSGPVTANMQDLNMLVATAGRERTCPEYKELLEKVGFKNIKCFWTGTYLDAIIGYKSN</sequence>
<dbReference type="FunFam" id="3.40.50.300:FF:001129">
    <property type="entry name" value="ras-related protein Rab-44 isoform X2"/>
    <property type="match status" value="1"/>
</dbReference>
<keyword evidence="5" id="KW-0949">S-adenosyl-L-methionine</keyword>
<dbReference type="InterPro" id="IPR036390">
    <property type="entry name" value="WH_DNA-bd_sf"/>
</dbReference>
<dbReference type="PROSITE" id="PS51683">
    <property type="entry name" value="SAM_OMT_II"/>
    <property type="match status" value="1"/>
</dbReference>
<keyword evidence="8" id="KW-0449">Lipoprotein</keyword>
<evidence type="ECO:0000256" key="1">
    <source>
        <dbReference type="ARBA" id="ARBA00006270"/>
    </source>
</evidence>
<dbReference type="GO" id="GO:0046983">
    <property type="term" value="F:protein dimerization activity"/>
    <property type="evidence" value="ECO:0007669"/>
    <property type="project" value="InterPro"/>
</dbReference>
<comment type="similarity">
    <text evidence="1">Belongs to the small GTPase superfamily. Rab family.</text>
</comment>
<feature type="domain" description="O-methyltransferase C-terminal" evidence="9">
    <location>
        <begin position="369"/>
        <end position="586"/>
    </location>
</feature>
<reference evidence="11" key="1">
    <citation type="submission" date="2021-02" db="EMBL/GenBank/DDBJ databases">
        <authorList>
            <person name="Nowell W R."/>
        </authorList>
    </citation>
    <scope>NUCLEOTIDE SEQUENCE</scope>
</reference>